<dbReference type="RefSeq" id="WP_220783145.1">
    <property type="nucleotide sequence ID" value="NZ_BPEY01000122.1"/>
</dbReference>
<comment type="caution">
    <text evidence="2">The sequence shown here is derived from an EMBL/GenBank/DDBJ whole genome shotgun (WGS) entry which is preliminary data.</text>
</comment>
<feature type="transmembrane region" description="Helical" evidence="1">
    <location>
        <begin position="21"/>
        <end position="45"/>
    </location>
</feature>
<evidence type="ECO:0008006" key="4">
    <source>
        <dbReference type="Google" id="ProtNLM"/>
    </source>
</evidence>
<gene>
    <name evidence="2" type="ORF">TUM4438_41800</name>
</gene>
<evidence type="ECO:0000313" key="3">
    <source>
        <dbReference type="Proteomes" id="UP000887104"/>
    </source>
</evidence>
<name>A0ABQ4PQR3_9GAMM</name>
<proteinExistence type="predicted"/>
<accession>A0ABQ4PQR3</accession>
<keyword evidence="1" id="KW-0812">Transmembrane</keyword>
<feature type="transmembrane region" description="Helical" evidence="1">
    <location>
        <begin position="217"/>
        <end position="238"/>
    </location>
</feature>
<feature type="transmembrane region" description="Helical" evidence="1">
    <location>
        <begin position="51"/>
        <end position="69"/>
    </location>
</feature>
<evidence type="ECO:0000313" key="2">
    <source>
        <dbReference type="EMBL" id="GIU51594.1"/>
    </source>
</evidence>
<dbReference type="Proteomes" id="UP000887104">
    <property type="component" value="Unassembled WGS sequence"/>
</dbReference>
<protein>
    <recommendedName>
        <fullName evidence="4">PH domain-containing protein</fullName>
    </recommendedName>
</protein>
<organism evidence="2 3">
    <name type="scientific">Shewanella sairae</name>
    <dbReference type="NCBI Taxonomy" id="190310"/>
    <lineage>
        <taxon>Bacteria</taxon>
        <taxon>Pseudomonadati</taxon>
        <taxon>Pseudomonadota</taxon>
        <taxon>Gammaproteobacteria</taxon>
        <taxon>Alteromonadales</taxon>
        <taxon>Shewanellaceae</taxon>
        <taxon>Shewanella</taxon>
    </lineage>
</organism>
<keyword evidence="1" id="KW-0472">Membrane</keyword>
<feature type="transmembrane region" description="Helical" evidence="1">
    <location>
        <begin position="250"/>
        <end position="267"/>
    </location>
</feature>
<sequence length="343" mass="38860">MSYKILKQNDNRIVLQDTGGIIDFIFGIVLVVLGAGLTYFAWFGYQDTGELFLPVIIALVGSCFFFPAFKSNRLVIDAINKEIVKSKSWFGLTTNKEVITNHNLSLVEMTGDTSNELDAFFDPKEPVRHHYNLKFYSYPEWNLSISNFSTMLNIVLFIEQHFDADIALLVQHKRQTFSSQGLLNNHQKTPLPNDSKVRETAFQTLTIGGSPLDIAKYWIMSLGYIGWSVATVTFILFFSDGLFTPYIPMPVQYALSALLVGFTLWLPTHNKSATRLIINNETLTVKHLPFGEKRYPLADVIGVANIAKMTFIMTKQGSETLACRIPTKYSYAIHSWLLPFLNK</sequence>
<evidence type="ECO:0000256" key="1">
    <source>
        <dbReference type="SAM" id="Phobius"/>
    </source>
</evidence>
<dbReference type="EMBL" id="BPEY01000122">
    <property type="protein sequence ID" value="GIU51594.1"/>
    <property type="molecule type" value="Genomic_DNA"/>
</dbReference>
<reference evidence="2" key="1">
    <citation type="submission" date="2021-05" db="EMBL/GenBank/DDBJ databases">
        <title>Molecular characterization for Shewanella algae harboring chromosomal blaOXA-55-like strains isolated from clinical and environment sample.</title>
        <authorList>
            <person name="Ohama Y."/>
            <person name="Aoki K."/>
            <person name="Harada S."/>
            <person name="Moriya K."/>
            <person name="Ishii Y."/>
            <person name="Tateda K."/>
        </authorList>
    </citation>
    <scope>NUCLEOTIDE SEQUENCE</scope>
    <source>
        <strain evidence="2">JCM 11563</strain>
    </source>
</reference>
<keyword evidence="1" id="KW-1133">Transmembrane helix</keyword>
<keyword evidence="3" id="KW-1185">Reference proteome</keyword>